<dbReference type="Proteomes" id="UP000319769">
    <property type="component" value="Unassembled WGS sequence"/>
</dbReference>
<dbReference type="PANTHER" id="PTHR38465:SF2">
    <property type="entry name" value="HTH-TYPE TRANSCRIPTIONAL REGULATOR MMPR5"/>
    <property type="match status" value="1"/>
</dbReference>
<dbReference type="AlphaFoldDB" id="A0A5N0VFU9"/>
<protein>
    <submittedName>
        <fullName evidence="5">MarR family transcriptional regulator</fullName>
    </submittedName>
</protein>
<comment type="caution">
    <text evidence="5">The sequence shown here is derived from an EMBL/GenBank/DDBJ whole genome shotgun (WGS) entry which is preliminary data.</text>
</comment>
<dbReference type="InterPro" id="IPR000835">
    <property type="entry name" value="HTH_MarR-typ"/>
</dbReference>
<name>A0A5N0VFU9_9PSEU</name>
<dbReference type="RefSeq" id="WP_144762139.1">
    <property type="nucleotide sequence ID" value="NZ_VMNW02000006.1"/>
</dbReference>
<dbReference type="OrthoDB" id="67158at2"/>
<keyword evidence="3" id="KW-0804">Transcription</keyword>
<sequence>MPSQPPPVEEAALPFIEKMGSVLFNAGMPRMPARVFAATLAANSGSLTAAELSGVLKISPAAVSGAVRYLEQVGMVQRGRTPGDRRDYFTIGNDFWYESVIRQEDKVFTELSKVLVEGMDAVGADSEAGRRLAETRDFFDFLATQLPLLIEQWHRQRLSEGRATGS</sequence>
<feature type="domain" description="HTH marR-type" evidence="4">
    <location>
        <begin position="27"/>
        <end position="86"/>
    </location>
</feature>
<dbReference type="Pfam" id="PF12802">
    <property type="entry name" value="MarR_2"/>
    <property type="match status" value="1"/>
</dbReference>
<evidence type="ECO:0000313" key="5">
    <source>
        <dbReference type="EMBL" id="KAA9164995.1"/>
    </source>
</evidence>
<gene>
    <name evidence="5" type="ORF">FPZ12_007040</name>
</gene>
<dbReference type="GO" id="GO:0003700">
    <property type="term" value="F:DNA-binding transcription factor activity"/>
    <property type="evidence" value="ECO:0007669"/>
    <property type="project" value="InterPro"/>
</dbReference>
<evidence type="ECO:0000256" key="3">
    <source>
        <dbReference type="ARBA" id="ARBA00023163"/>
    </source>
</evidence>
<dbReference type="EMBL" id="VMNW02000006">
    <property type="protein sequence ID" value="KAA9164995.1"/>
    <property type="molecule type" value="Genomic_DNA"/>
</dbReference>
<evidence type="ECO:0000256" key="1">
    <source>
        <dbReference type="ARBA" id="ARBA00023015"/>
    </source>
</evidence>
<evidence type="ECO:0000256" key="2">
    <source>
        <dbReference type="ARBA" id="ARBA00023125"/>
    </source>
</evidence>
<dbReference type="InterPro" id="IPR036388">
    <property type="entry name" value="WH-like_DNA-bd_sf"/>
</dbReference>
<dbReference type="InterPro" id="IPR052362">
    <property type="entry name" value="HTH-GbsR_regulator"/>
</dbReference>
<proteinExistence type="predicted"/>
<organism evidence="5 6">
    <name type="scientific">Amycolatopsis acidicola</name>
    <dbReference type="NCBI Taxonomy" id="2596893"/>
    <lineage>
        <taxon>Bacteria</taxon>
        <taxon>Bacillati</taxon>
        <taxon>Actinomycetota</taxon>
        <taxon>Actinomycetes</taxon>
        <taxon>Pseudonocardiales</taxon>
        <taxon>Pseudonocardiaceae</taxon>
        <taxon>Amycolatopsis</taxon>
    </lineage>
</organism>
<keyword evidence="1" id="KW-0805">Transcription regulation</keyword>
<dbReference type="InterPro" id="IPR036390">
    <property type="entry name" value="WH_DNA-bd_sf"/>
</dbReference>
<reference evidence="5" key="1">
    <citation type="submission" date="2019-09" db="EMBL/GenBank/DDBJ databases">
        <authorList>
            <person name="Teo W.F.A."/>
            <person name="Duangmal K."/>
        </authorList>
    </citation>
    <scope>NUCLEOTIDE SEQUENCE [LARGE SCALE GENOMIC DNA]</scope>
    <source>
        <strain evidence="5">K81G1</strain>
    </source>
</reference>
<evidence type="ECO:0000313" key="6">
    <source>
        <dbReference type="Proteomes" id="UP000319769"/>
    </source>
</evidence>
<dbReference type="GO" id="GO:0003677">
    <property type="term" value="F:DNA binding"/>
    <property type="evidence" value="ECO:0007669"/>
    <property type="project" value="UniProtKB-KW"/>
</dbReference>
<dbReference type="Gene3D" id="1.10.287.160">
    <property type="entry name" value="HR1 repeat"/>
    <property type="match status" value="1"/>
</dbReference>
<dbReference type="Gene3D" id="1.10.10.10">
    <property type="entry name" value="Winged helix-like DNA-binding domain superfamily/Winged helix DNA-binding domain"/>
    <property type="match status" value="1"/>
</dbReference>
<dbReference type="SUPFAM" id="SSF46785">
    <property type="entry name" value="Winged helix' DNA-binding domain"/>
    <property type="match status" value="1"/>
</dbReference>
<dbReference type="PANTHER" id="PTHR38465">
    <property type="entry name" value="HTH-TYPE TRANSCRIPTIONAL REGULATOR MJ1563-RELATED"/>
    <property type="match status" value="1"/>
</dbReference>
<evidence type="ECO:0000259" key="4">
    <source>
        <dbReference type="Pfam" id="PF12802"/>
    </source>
</evidence>
<keyword evidence="6" id="KW-1185">Reference proteome</keyword>
<keyword evidence="2" id="KW-0238">DNA-binding</keyword>
<accession>A0A5N0VFU9</accession>